<sequence length="44" mass="4884">MMPRVERERESGRIVRGASECCQTRGKPTTTPTRVDAAQCVCSE</sequence>
<proteinExistence type="predicted"/>
<dbReference type="STRING" id="927083.DB32_006604"/>
<keyword evidence="2" id="KW-1185">Reference proteome</keyword>
<dbReference type="EMBL" id="CP011125">
    <property type="protein sequence ID" value="AKF09455.1"/>
    <property type="molecule type" value="Genomic_DNA"/>
</dbReference>
<gene>
    <name evidence="1" type="ORF">DB32_006604</name>
</gene>
<dbReference type="Proteomes" id="UP000034883">
    <property type="component" value="Chromosome"/>
</dbReference>
<reference evidence="1 2" key="1">
    <citation type="submission" date="2015-03" db="EMBL/GenBank/DDBJ databases">
        <title>Genome assembly of Sandaracinus amylolyticus DSM 53668.</title>
        <authorList>
            <person name="Sharma G."/>
            <person name="Subramanian S."/>
        </authorList>
    </citation>
    <scope>NUCLEOTIDE SEQUENCE [LARGE SCALE GENOMIC DNA]</scope>
    <source>
        <strain evidence="1 2">DSM 53668</strain>
    </source>
</reference>
<evidence type="ECO:0000313" key="1">
    <source>
        <dbReference type="EMBL" id="AKF09455.1"/>
    </source>
</evidence>
<name>A0A0F6W7K5_9BACT</name>
<dbReference type="AlphaFoldDB" id="A0A0F6W7K5"/>
<organism evidence="1 2">
    <name type="scientific">Sandaracinus amylolyticus</name>
    <dbReference type="NCBI Taxonomy" id="927083"/>
    <lineage>
        <taxon>Bacteria</taxon>
        <taxon>Pseudomonadati</taxon>
        <taxon>Myxococcota</taxon>
        <taxon>Polyangia</taxon>
        <taxon>Polyangiales</taxon>
        <taxon>Sandaracinaceae</taxon>
        <taxon>Sandaracinus</taxon>
    </lineage>
</organism>
<evidence type="ECO:0000313" key="2">
    <source>
        <dbReference type="Proteomes" id="UP000034883"/>
    </source>
</evidence>
<accession>A0A0F6W7K5</accession>
<dbReference type="KEGG" id="samy:DB32_006604"/>
<protein>
    <submittedName>
        <fullName evidence="1">Uncharacterized protein</fullName>
    </submittedName>
</protein>